<dbReference type="AlphaFoldDB" id="A0A501WAB8"/>
<protein>
    <submittedName>
        <fullName evidence="1">Uncharacterized protein</fullName>
    </submittedName>
</protein>
<dbReference type="EMBL" id="VFRQ01000006">
    <property type="protein sequence ID" value="TPE43757.1"/>
    <property type="molecule type" value="Genomic_DNA"/>
</dbReference>
<gene>
    <name evidence="1" type="ORF">FJM65_13525</name>
</gene>
<name>A0A501WAB8_9BACT</name>
<proteinExistence type="predicted"/>
<accession>A0A501WAB8</accession>
<dbReference type="Proteomes" id="UP000316727">
    <property type="component" value="Unassembled WGS sequence"/>
</dbReference>
<comment type="caution">
    <text evidence="1">The sequence shown here is derived from an EMBL/GenBank/DDBJ whole genome shotgun (WGS) entry which is preliminary data.</text>
</comment>
<keyword evidence="2" id="KW-1185">Reference proteome</keyword>
<reference evidence="1 2" key="1">
    <citation type="submission" date="2019-06" db="EMBL/GenBank/DDBJ databases">
        <title>A novel bacterium of genus Pontibacter, isolated from marine sediment.</title>
        <authorList>
            <person name="Huang H."/>
            <person name="Mo K."/>
            <person name="Hu Y."/>
        </authorList>
    </citation>
    <scope>NUCLEOTIDE SEQUENCE [LARGE SCALE GENOMIC DNA]</scope>
    <source>
        <strain evidence="1 2">HB172049</strain>
    </source>
</reference>
<evidence type="ECO:0000313" key="2">
    <source>
        <dbReference type="Proteomes" id="UP000316727"/>
    </source>
</evidence>
<organism evidence="1 2">
    <name type="scientific">Pontibacter mangrovi</name>
    <dbReference type="NCBI Taxonomy" id="2589816"/>
    <lineage>
        <taxon>Bacteria</taxon>
        <taxon>Pseudomonadati</taxon>
        <taxon>Bacteroidota</taxon>
        <taxon>Cytophagia</taxon>
        <taxon>Cytophagales</taxon>
        <taxon>Hymenobacteraceae</taxon>
        <taxon>Pontibacter</taxon>
    </lineage>
</organism>
<sequence>MHIVYTNPLVVKGVIKSLDELDKNFTAAILKALEEKLGRTLSATESQVFLMQRSLMAYEMIHDYITDSEKI</sequence>
<evidence type="ECO:0000313" key="1">
    <source>
        <dbReference type="EMBL" id="TPE43757.1"/>
    </source>
</evidence>